<accession>A0AAE6WW19</accession>
<dbReference type="AlphaFoldDB" id="A0AAE6WW19"/>
<dbReference type="InterPro" id="IPR000719">
    <property type="entry name" value="Prot_kinase_dom"/>
</dbReference>
<evidence type="ECO:0000259" key="1">
    <source>
        <dbReference type="PROSITE" id="PS50011"/>
    </source>
</evidence>
<keyword evidence="2" id="KW-0418">Kinase</keyword>
<evidence type="ECO:0000313" key="3">
    <source>
        <dbReference type="Proteomes" id="UP000503505"/>
    </source>
</evidence>
<dbReference type="PROSITE" id="PS50011">
    <property type="entry name" value="PROTEIN_KINASE_DOM"/>
    <property type="match status" value="1"/>
</dbReference>
<dbReference type="PANTHER" id="PTHR44167:SF24">
    <property type="entry name" value="SERINE_THREONINE-PROTEIN KINASE CHK2"/>
    <property type="match status" value="1"/>
</dbReference>
<dbReference type="Gene3D" id="1.10.510.10">
    <property type="entry name" value="Transferase(Phosphotransferase) domain 1"/>
    <property type="match status" value="1"/>
</dbReference>
<dbReference type="SUPFAM" id="SSF56112">
    <property type="entry name" value="Protein kinase-like (PK-like)"/>
    <property type="match status" value="1"/>
</dbReference>
<dbReference type="InterPro" id="IPR011009">
    <property type="entry name" value="Kinase-like_dom_sf"/>
</dbReference>
<dbReference type="PANTHER" id="PTHR44167">
    <property type="entry name" value="OVARIAN-SPECIFIC SERINE/THREONINE-PROTEIN KINASE LOK-RELATED"/>
    <property type="match status" value="1"/>
</dbReference>
<reference evidence="2 3" key="1">
    <citation type="submission" date="2019-09" db="EMBL/GenBank/DDBJ databases">
        <title>Non-baumannii Acinetobacter spp. carrying blaNDM-1 isolated in China.</title>
        <authorList>
            <person name="Cui C."/>
            <person name="Chen C."/>
            <person name="Sun J."/>
            <person name="Liu Y."/>
        </authorList>
    </citation>
    <scope>NUCLEOTIDE SEQUENCE [LARGE SCALE GENOMIC DNA]</scope>
    <source>
        <strain evidence="2 3">HZE23-1</strain>
    </source>
</reference>
<evidence type="ECO:0000313" key="2">
    <source>
        <dbReference type="EMBL" id="QIC67553.1"/>
    </source>
</evidence>
<gene>
    <name evidence="2" type="ORF">FSC10_09300</name>
</gene>
<sequence length="279" mass="32073">MHLNSRKKNIFQLISSHDLNQIKFELNTKPRSLAFGRRLYKGSLDGEIYWLKVQAKNSTIYSQRGFQNEFGFYQHLSNNSLAKFLAPHLLINSEITIGGETFQQGILLQDCPSHFAIDPADLSVSEIQTHLLAALNAVIQLYQCGYLHHDLKAEHFVQCNGRVCLIDFEQAYRISDESPPTLDATPRYMAPELFHAEAKTIQSDIYALGIIWLEWLSQTRLNAGNYEDWAYLHCQRLEINLPEKFRFFKTVLKGMLARHKSARVADFEEIKAALLIVID</sequence>
<dbReference type="SMART" id="SM00220">
    <property type="entry name" value="S_TKc"/>
    <property type="match status" value="1"/>
</dbReference>
<organism evidence="2 3">
    <name type="scientific">Acinetobacter schindleri</name>
    <dbReference type="NCBI Taxonomy" id="108981"/>
    <lineage>
        <taxon>Bacteria</taxon>
        <taxon>Pseudomonadati</taxon>
        <taxon>Pseudomonadota</taxon>
        <taxon>Gammaproteobacteria</taxon>
        <taxon>Moraxellales</taxon>
        <taxon>Moraxellaceae</taxon>
        <taxon>Acinetobacter</taxon>
    </lineage>
</organism>
<dbReference type="Pfam" id="PF00069">
    <property type="entry name" value="Pkinase"/>
    <property type="match status" value="1"/>
</dbReference>
<protein>
    <submittedName>
        <fullName evidence="2">Protein kinase</fullName>
    </submittedName>
</protein>
<proteinExistence type="predicted"/>
<keyword evidence="2" id="KW-0808">Transferase</keyword>
<name>A0AAE6WW19_9GAMM</name>
<dbReference type="GO" id="GO:0004674">
    <property type="term" value="F:protein serine/threonine kinase activity"/>
    <property type="evidence" value="ECO:0007669"/>
    <property type="project" value="TreeGrafter"/>
</dbReference>
<dbReference type="EMBL" id="CP044463">
    <property type="protein sequence ID" value="QIC67553.1"/>
    <property type="molecule type" value="Genomic_DNA"/>
</dbReference>
<feature type="domain" description="Protein kinase" evidence="1">
    <location>
        <begin position="24"/>
        <end position="279"/>
    </location>
</feature>
<dbReference type="GO" id="GO:0005524">
    <property type="term" value="F:ATP binding"/>
    <property type="evidence" value="ECO:0007669"/>
    <property type="project" value="InterPro"/>
</dbReference>
<dbReference type="Proteomes" id="UP000503505">
    <property type="component" value="Chromosome"/>
</dbReference>